<gene>
    <name evidence="3" type="ORF">HER15_09845</name>
</gene>
<dbReference type="AlphaFoldDB" id="A0AAE9MQ69"/>
<dbReference type="RefSeq" id="WP_253679279.1">
    <property type="nucleotide sequence ID" value="NZ_CP050861.1"/>
</dbReference>
<feature type="signal peptide" evidence="2">
    <location>
        <begin position="1"/>
        <end position="21"/>
    </location>
</feature>
<name>A0AAE9MQ69_9FLAO</name>
<dbReference type="Proteomes" id="UP001056837">
    <property type="component" value="Chromosome"/>
</dbReference>
<evidence type="ECO:0000313" key="3">
    <source>
        <dbReference type="EMBL" id="UTD15755.1"/>
    </source>
</evidence>
<evidence type="ECO:0000256" key="1">
    <source>
        <dbReference type="SAM" id="MobiDB-lite"/>
    </source>
</evidence>
<feature type="chain" id="PRO_5041944471" evidence="2">
    <location>
        <begin position="22"/>
        <end position="115"/>
    </location>
</feature>
<sequence>MRKKILTITTLLMFIAISVNSQSKEEVITKAVQDAKSGVRLMNGYSMSLDMVPFGYYDTAYRVAKQSFSGSSNSSSNPPSSISGPGEQIGFINDDKYHNYVGSNRDLIKYLIEKL</sequence>
<evidence type="ECO:0000256" key="2">
    <source>
        <dbReference type="SAM" id="SignalP"/>
    </source>
</evidence>
<protein>
    <submittedName>
        <fullName evidence="3">Uncharacterized protein</fullName>
    </submittedName>
</protein>
<dbReference type="EMBL" id="CP050861">
    <property type="protein sequence ID" value="UTD15755.1"/>
    <property type="molecule type" value="Genomic_DNA"/>
</dbReference>
<feature type="compositionally biased region" description="Low complexity" evidence="1">
    <location>
        <begin position="68"/>
        <end position="86"/>
    </location>
</feature>
<keyword evidence="2" id="KW-0732">Signal</keyword>
<reference evidence="3" key="1">
    <citation type="submission" date="2020-04" db="EMBL/GenBank/DDBJ databases">
        <title>Tenacibaculum mesophilum bac2.</title>
        <authorList>
            <person name="Li M."/>
        </authorList>
    </citation>
    <scope>NUCLEOTIDE SEQUENCE</scope>
    <source>
        <strain evidence="3">Bac2</strain>
    </source>
</reference>
<accession>A0AAE9MQ69</accession>
<organism evidence="3 4">
    <name type="scientific">Tenacibaculum mesophilum</name>
    <dbReference type="NCBI Taxonomy" id="104268"/>
    <lineage>
        <taxon>Bacteria</taxon>
        <taxon>Pseudomonadati</taxon>
        <taxon>Bacteroidota</taxon>
        <taxon>Flavobacteriia</taxon>
        <taxon>Flavobacteriales</taxon>
        <taxon>Flavobacteriaceae</taxon>
        <taxon>Tenacibaculum</taxon>
    </lineage>
</organism>
<proteinExistence type="predicted"/>
<feature type="region of interest" description="Disordered" evidence="1">
    <location>
        <begin position="68"/>
        <end position="88"/>
    </location>
</feature>
<evidence type="ECO:0000313" key="4">
    <source>
        <dbReference type="Proteomes" id="UP001056837"/>
    </source>
</evidence>